<evidence type="ECO:0000256" key="8">
    <source>
        <dbReference type="ARBA" id="ARBA00022833"/>
    </source>
</evidence>
<dbReference type="InterPro" id="IPR044066">
    <property type="entry name" value="TRIAD_supradom"/>
</dbReference>
<dbReference type="CDD" id="cd22584">
    <property type="entry name" value="Rcat_RBR_unk"/>
    <property type="match status" value="1"/>
</dbReference>
<evidence type="ECO:0000256" key="5">
    <source>
        <dbReference type="ARBA" id="ARBA00022737"/>
    </source>
</evidence>
<evidence type="ECO:0000256" key="6">
    <source>
        <dbReference type="ARBA" id="ARBA00022771"/>
    </source>
</evidence>
<keyword evidence="5" id="KW-0677">Repeat</keyword>
<evidence type="ECO:0000256" key="3">
    <source>
        <dbReference type="ARBA" id="ARBA00022679"/>
    </source>
</evidence>
<evidence type="ECO:0000256" key="7">
    <source>
        <dbReference type="ARBA" id="ARBA00022786"/>
    </source>
</evidence>
<dbReference type="PROSITE" id="PS00518">
    <property type="entry name" value="ZF_RING_1"/>
    <property type="match status" value="1"/>
</dbReference>
<evidence type="ECO:0000256" key="1">
    <source>
        <dbReference type="ARBA" id="ARBA00001798"/>
    </source>
</evidence>
<organism evidence="13 14">
    <name type="scientific">Stentor coeruleus</name>
    <dbReference type="NCBI Taxonomy" id="5963"/>
    <lineage>
        <taxon>Eukaryota</taxon>
        <taxon>Sar</taxon>
        <taxon>Alveolata</taxon>
        <taxon>Ciliophora</taxon>
        <taxon>Postciliodesmatophora</taxon>
        <taxon>Heterotrichea</taxon>
        <taxon>Heterotrichida</taxon>
        <taxon>Stentoridae</taxon>
        <taxon>Stentor</taxon>
    </lineage>
</organism>
<feature type="domain" description="RING-type" evidence="11">
    <location>
        <begin position="8"/>
        <end position="54"/>
    </location>
</feature>
<dbReference type="GO" id="GO:0061630">
    <property type="term" value="F:ubiquitin protein ligase activity"/>
    <property type="evidence" value="ECO:0007669"/>
    <property type="project" value="UniProtKB-EC"/>
</dbReference>
<proteinExistence type="predicted"/>
<dbReference type="PROSITE" id="PS50089">
    <property type="entry name" value="ZF_RING_2"/>
    <property type="match status" value="1"/>
</dbReference>
<evidence type="ECO:0000256" key="4">
    <source>
        <dbReference type="ARBA" id="ARBA00022723"/>
    </source>
</evidence>
<evidence type="ECO:0000313" key="13">
    <source>
        <dbReference type="EMBL" id="OMJ78817.1"/>
    </source>
</evidence>
<evidence type="ECO:0000256" key="2">
    <source>
        <dbReference type="ARBA" id="ARBA00012251"/>
    </source>
</evidence>
<keyword evidence="7" id="KW-0833">Ubl conjugation pathway</keyword>
<dbReference type="PANTHER" id="PTHR11685">
    <property type="entry name" value="RBR FAMILY RING FINGER AND IBR DOMAIN-CONTAINING"/>
    <property type="match status" value="1"/>
</dbReference>
<dbReference type="OrthoDB" id="422495at2759"/>
<keyword evidence="10" id="KW-1133">Transmembrane helix</keyword>
<comment type="catalytic activity">
    <reaction evidence="1">
        <text>[E2 ubiquitin-conjugating enzyme]-S-ubiquitinyl-L-cysteine + [acceptor protein]-L-lysine = [E2 ubiquitin-conjugating enzyme]-L-cysteine + [acceptor protein]-N(6)-ubiquitinyl-L-lysine.</text>
        <dbReference type="EC" id="2.3.2.31"/>
    </reaction>
</comment>
<keyword evidence="10" id="KW-0472">Membrane</keyword>
<dbReference type="AlphaFoldDB" id="A0A1R2BQ08"/>
<sequence length="342" mass="39726">MEAENEYCEICYETKSQEYFFENPICTHSFCTSCMKSYFINILSSREFYSMKCPAQGCENKELMAVAQNVLSEDEYNALDETRFFFILSLDSNTRWCPIPDCKGYSHVTSLQYVSCNVCACNYCKDCLQRWEDKHKCPKVNEFHIYMRNLGARPCPGCKNLVEKHSGCTSMTCRCGTIFCMVCGKIIDNDHDGLKCFIGLEDPSYFLIFGLLLSPILFPFHAGFYIFQTRSFDEKDDNGKSIYNCKNITLYSIMFLISPLIVLIIFIIAAGYVIFSKDDKRNINSFLPKTKFFWPLKPFIWVLVFVLIFVLIILGYMIFNIYLTVLGLVSLFKKIFCRKNIR</sequence>
<feature type="transmembrane region" description="Helical" evidence="10">
    <location>
        <begin position="299"/>
        <end position="332"/>
    </location>
</feature>
<dbReference type="Gene3D" id="3.30.40.10">
    <property type="entry name" value="Zinc/RING finger domain, C3HC4 (zinc finger)"/>
    <property type="match status" value="1"/>
</dbReference>
<feature type="transmembrane region" description="Helical" evidence="10">
    <location>
        <begin position="205"/>
        <end position="227"/>
    </location>
</feature>
<keyword evidence="4" id="KW-0479">Metal-binding</keyword>
<dbReference type="PROSITE" id="PS51873">
    <property type="entry name" value="TRIAD"/>
    <property type="match status" value="1"/>
</dbReference>
<keyword evidence="10" id="KW-0812">Transmembrane</keyword>
<evidence type="ECO:0000256" key="9">
    <source>
        <dbReference type="PROSITE-ProRule" id="PRU00175"/>
    </source>
</evidence>
<evidence type="ECO:0000256" key="10">
    <source>
        <dbReference type="SAM" id="Phobius"/>
    </source>
</evidence>
<dbReference type="Pfam" id="PF01485">
    <property type="entry name" value="IBR"/>
    <property type="match status" value="2"/>
</dbReference>
<dbReference type="Proteomes" id="UP000187209">
    <property type="component" value="Unassembled WGS sequence"/>
</dbReference>
<name>A0A1R2BQ08_9CILI</name>
<accession>A0A1R2BQ08</accession>
<dbReference type="GO" id="GO:0008270">
    <property type="term" value="F:zinc ion binding"/>
    <property type="evidence" value="ECO:0007669"/>
    <property type="project" value="UniProtKB-KW"/>
</dbReference>
<reference evidence="13 14" key="1">
    <citation type="submission" date="2016-11" db="EMBL/GenBank/DDBJ databases">
        <title>The macronuclear genome of Stentor coeruleus: a giant cell with tiny introns.</title>
        <authorList>
            <person name="Slabodnick M."/>
            <person name="Ruby J.G."/>
            <person name="Reiff S.B."/>
            <person name="Swart E.C."/>
            <person name="Gosai S."/>
            <person name="Prabakaran S."/>
            <person name="Witkowska E."/>
            <person name="Larue G.E."/>
            <person name="Fisher S."/>
            <person name="Freeman R.M."/>
            <person name="Gunawardena J."/>
            <person name="Chu W."/>
            <person name="Stover N.A."/>
            <person name="Gregory B.D."/>
            <person name="Nowacki M."/>
            <person name="Derisi J."/>
            <person name="Roy S.W."/>
            <person name="Marshall W.F."/>
            <person name="Sood P."/>
        </authorList>
    </citation>
    <scope>NUCLEOTIDE SEQUENCE [LARGE SCALE GENOMIC DNA]</scope>
    <source>
        <strain evidence="13">WM001</strain>
    </source>
</reference>
<dbReference type="InterPro" id="IPR013083">
    <property type="entry name" value="Znf_RING/FYVE/PHD"/>
</dbReference>
<feature type="domain" description="RING-type" evidence="12">
    <location>
        <begin position="4"/>
        <end position="200"/>
    </location>
</feature>
<keyword evidence="6 9" id="KW-0863">Zinc-finger</keyword>
<dbReference type="InterPro" id="IPR001841">
    <property type="entry name" value="Znf_RING"/>
</dbReference>
<keyword evidence="8" id="KW-0862">Zinc</keyword>
<dbReference type="Gene3D" id="1.20.120.1750">
    <property type="match status" value="1"/>
</dbReference>
<comment type="caution">
    <text evidence="13">The sequence shown here is derived from an EMBL/GenBank/DDBJ whole genome shotgun (WGS) entry which is preliminary data.</text>
</comment>
<dbReference type="InterPro" id="IPR017907">
    <property type="entry name" value="Znf_RING_CS"/>
</dbReference>
<dbReference type="SUPFAM" id="SSF57850">
    <property type="entry name" value="RING/U-box"/>
    <property type="match status" value="3"/>
</dbReference>
<evidence type="ECO:0000313" key="14">
    <source>
        <dbReference type="Proteomes" id="UP000187209"/>
    </source>
</evidence>
<dbReference type="EC" id="2.3.2.31" evidence="2"/>
<gene>
    <name evidence="13" type="ORF">SteCoe_21301</name>
</gene>
<dbReference type="InterPro" id="IPR031127">
    <property type="entry name" value="E3_UB_ligase_RBR"/>
</dbReference>
<keyword evidence="3" id="KW-0808">Transferase</keyword>
<dbReference type="EMBL" id="MPUH01000502">
    <property type="protein sequence ID" value="OMJ78817.1"/>
    <property type="molecule type" value="Genomic_DNA"/>
</dbReference>
<evidence type="ECO:0000259" key="12">
    <source>
        <dbReference type="PROSITE" id="PS51873"/>
    </source>
</evidence>
<feature type="transmembrane region" description="Helical" evidence="10">
    <location>
        <begin position="248"/>
        <end position="275"/>
    </location>
</feature>
<evidence type="ECO:0000259" key="11">
    <source>
        <dbReference type="PROSITE" id="PS50089"/>
    </source>
</evidence>
<protein>
    <recommendedName>
        <fullName evidence="2">RBR-type E3 ubiquitin transferase</fullName>
        <ecNumber evidence="2">2.3.2.31</ecNumber>
    </recommendedName>
</protein>
<keyword evidence="14" id="KW-1185">Reference proteome</keyword>
<dbReference type="InterPro" id="IPR002867">
    <property type="entry name" value="IBR_dom"/>
</dbReference>
<dbReference type="GO" id="GO:0016567">
    <property type="term" value="P:protein ubiquitination"/>
    <property type="evidence" value="ECO:0007669"/>
    <property type="project" value="InterPro"/>
</dbReference>